<proteinExistence type="predicted"/>
<dbReference type="Proteomes" id="UP001218218">
    <property type="component" value="Unassembled WGS sequence"/>
</dbReference>
<sequence length="159" mass="17972">MTTITADITSISRVPVLKVDGTNWLIFETRFRHFAKSKNIWGHFDGSVSRPAPPAAQVELDQWDKDENEAHNYLAQRLKDNTLLQADELDTVAEMWDWITNEFTAMSAHVIASMQSDFDNLNCGENGNVCTHLEQLKLKYKGLVAVGVKLSDSQYATRI</sequence>
<keyword evidence="2" id="KW-1185">Reference proteome</keyword>
<evidence type="ECO:0000313" key="1">
    <source>
        <dbReference type="EMBL" id="KAJ7312508.1"/>
    </source>
</evidence>
<protein>
    <submittedName>
        <fullName evidence="1">Uncharacterized protein</fullName>
    </submittedName>
</protein>
<dbReference type="Pfam" id="PF14223">
    <property type="entry name" value="Retrotran_gag_2"/>
    <property type="match status" value="1"/>
</dbReference>
<accession>A0AAD7ECI0</accession>
<comment type="caution">
    <text evidence="1">The sequence shown here is derived from an EMBL/GenBank/DDBJ whole genome shotgun (WGS) entry which is preliminary data.</text>
</comment>
<evidence type="ECO:0000313" key="2">
    <source>
        <dbReference type="Proteomes" id="UP001218218"/>
    </source>
</evidence>
<dbReference type="AlphaFoldDB" id="A0AAD7ECI0"/>
<organism evidence="1 2">
    <name type="scientific">Mycena albidolilacea</name>
    <dbReference type="NCBI Taxonomy" id="1033008"/>
    <lineage>
        <taxon>Eukaryota</taxon>
        <taxon>Fungi</taxon>
        <taxon>Dikarya</taxon>
        <taxon>Basidiomycota</taxon>
        <taxon>Agaricomycotina</taxon>
        <taxon>Agaricomycetes</taxon>
        <taxon>Agaricomycetidae</taxon>
        <taxon>Agaricales</taxon>
        <taxon>Marasmiineae</taxon>
        <taxon>Mycenaceae</taxon>
        <taxon>Mycena</taxon>
    </lineage>
</organism>
<dbReference type="EMBL" id="JARIHO010000072">
    <property type="protein sequence ID" value="KAJ7312508.1"/>
    <property type="molecule type" value="Genomic_DNA"/>
</dbReference>
<gene>
    <name evidence="1" type="ORF">DFH08DRAFT_717553</name>
</gene>
<reference evidence="1" key="1">
    <citation type="submission" date="2023-03" db="EMBL/GenBank/DDBJ databases">
        <title>Massive genome expansion in bonnet fungi (Mycena s.s.) driven by repeated elements and novel gene families across ecological guilds.</title>
        <authorList>
            <consortium name="Lawrence Berkeley National Laboratory"/>
            <person name="Harder C.B."/>
            <person name="Miyauchi S."/>
            <person name="Viragh M."/>
            <person name="Kuo A."/>
            <person name="Thoen E."/>
            <person name="Andreopoulos B."/>
            <person name="Lu D."/>
            <person name="Skrede I."/>
            <person name="Drula E."/>
            <person name="Henrissat B."/>
            <person name="Morin E."/>
            <person name="Kohler A."/>
            <person name="Barry K."/>
            <person name="LaButti K."/>
            <person name="Morin E."/>
            <person name="Salamov A."/>
            <person name="Lipzen A."/>
            <person name="Mereny Z."/>
            <person name="Hegedus B."/>
            <person name="Baldrian P."/>
            <person name="Stursova M."/>
            <person name="Weitz H."/>
            <person name="Taylor A."/>
            <person name="Grigoriev I.V."/>
            <person name="Nagy L.G."/>
            <person name="Martin F."/>
            <person name="Kauserud H."/>
        </authorList>
    </citation>
    <scope>NUCLEOTIDE SEQUENCE</scope>
    <source>
        <strain evidence="1">CBHHK002</strain>
    </source>
</reference>
<name>A0AAD7ECI0_9AGAR</name>
<feature type="non-terminal residue" evidence="1">
    <location>
        <position position="159"/>
    </location>
</feature>